<comment type="caution">
    <text evidence="2">The sequence shown here is derived from an EMBL/GenBank/DDBJ whole genome shotgun (WGS) entry which is preliminary data.</text>
</comment>
<accession>A0A437KHG0</accession>
<dbReference type="InterPro" id="IPR045956">
    <property type="entry name" value="DUF6376"/>
</dbReference>
<sequence length="148" mass="16273">MKKLLLALPMLLVIAAGCSPVEETKNTITYVNEATEYANEAATFAEELPAMAQDAVTNPETAEKLESTLKDFQAQIEEFNQVEVPKLMEDLNGQISAQNEKIQAGVEDAITAIEEGTFQPDILQNSELLNSLQDIQGIYENIQKLGNE</sequence>
<dbReference type="Pfam" id="PF19903">
    <property type="entry name" value="DUF6376"/>
    <property type="match status" value="1"/>
</dbReference>
<dbReference type="PROSITE" id="PS51257">
    <property type="entry name" value="PROKAR_LIPOPROTEIN"/>
    <property type="match status" value="1"/>
</dbReference>
<feature type="chain" id="PRO_5038666523" description="Lipoprotein" evidence="1">
    <location>
        <begin position="19"/>
        <end position="148"/>
    </location>
</feature>
<dbReference type="AlphaFoldDB" id="A0A437KHG0"/>
<proteinExistence type="predicted"/>
<evidence type="ECO:0000256" key="1">
    <source>
        <dbReference type="SAM" id="SignalP"/>
    </source>
</evidence>
<dbReference type="EMBL" id="RZTZ01000001">
    <property type="protein sequence ID" value="RVT67761.1"/>
    <property type="molecule type" value="Genomic_DNA"/>
</dbReference>
<gene>
    <name evidence="2" type="ORF">EM808_04615</name>
</gene>
<evidence type="ECO:0000313" key="2">
    <source>
        <dbReference type="EMBL" id="RVT67761.1"/>
    </source>
</evidence>
<evidence type="ECO:0008006" key="4">
    <source>
        <dbReference type="Google" id="ProtNLM"/>
    </source>
</evidence>
<dbReference type="Proteomes" id="UP000288024">
    <property type="component" value="Unassembled WGS sequence"/>
</dbReference>
<reference evidence="2 3" key="1">
    <citation type="submission" date="2019-01" db="EMBL/GenBank/DDBJ databases">
        <title>Bacillus sp. M5HDSG1-1, whole genome shotgun sequence.</title>
        <authorList>
            <person name="Tuo L."/>
        </authorList>
    </citation>
    <scope>NUCLEOTIDE SEQUENCE [LARGE SCALE GENOMIC DNA]</scope>
    <source>
        <strain evidence="2 3">M5HDSG1-1</strain>
    </source>
</reference>
<keyword evidence="1" id="KW-0732">Signal</keyword>
<evidence type="ECO:0000313" key="3">
    <source>
        <dbReference type="Proteomes" id="UP000288024"/>
    </source>
</evidence>
<feature type="signal peptide" evidence="1">
    <location>
        <begin position="1"/>
        <end position="18"/>
    </location>
</feature>
<dbReference type="RefSeq" id="WP_127736505.1">
    <property type="nucleotide sequence ID" value="NZ_RZTZ01000001.1"/>
</dbReference>
<name>A0A437KHG0_9BACI</name>
<keyword evidence="3" id="KW-1185">Reference proteome</keyword>
<organism evidence="2 3">
    <name type="scientific">Niallia taxi</name>
    <dbReference type="NCBI Taxonomy" id="2499688"/>
    <lineage>
        <taxon>Bacteria</taxon>
        <taxon>Bacillati</taxon>
        <taxon>Bacillota</taxon>
        <taxon>Bacilli</taxon>
        <taxon>Bacillales</taxon>
        <taxon>Bacillaceae</taxon>
        <taxon>Niallia</taxon>
    </lineage>
</organism>
<protein>
    <recommendedName>
        <fullName evidence="4">Lipoprotein</fullName>
    </recommendedName>
</protein>